<gene>
    <name evidence="2" type="ORF">g.20975</name>
</gene>
<protein>
    <submittedName>
        <fullName evidence="2">Uncharacterized protein</fullName>
    </submittedName>
</protein>
<reference evidence="2" key="1">
    <citation type="journal article" date="2016" name="Gigascience">
        <title>De novo construction of an expanded transcriptome assembly for the western tarnished plant bug, Lygus hesperus.</title>
        <authorList>
            <person name="Tassone E.E."/>
            <person name="Geib S.M."/>
            <person name="Hall B."/>
            <person name="Fabrick J.A."/>
            <person name="Brent C.S."/>
            <person name="Hull J.J."/>
        </authorList>
    </citation>
    <scope>NUCLEOTIDE SEQUENCE</scope>
</reference>
<sequence length="115" mass="12623">MYCSRCSLQKPVANRTRFYSSATASSSYQPSHSMRWMYMCMQYSVIAVLFFTVSFSILVLVVVAAVAVAVAAVAAAVAAITHVTRITHKKKTPITTIALVLVSTRPITVIDHRQL</sequence>
<dbReference type="AlphaFoldDB" id="A0A146LS90"/>
<accession>A0A146LS90</accession>
<organism evidence="2">
    <name type="scientific">Lygus hesperus</name>
    <name type="common">Western plant bug</name>
    <dbReference type="NCBI Taxonomy" id="30085"/>
    <lineage>
        <taxon>Eukaryota</taxon>
        <taxon>Metazoa</taxon>
        <taxon>Ecdysozoa</taxon>
        <taxon>Arthropoda</taxon>
        <taxon>Hexapoda</taxon>
        <taxon>Insecta</taxon>
        <taxon>Pterygota</taxon>
        <taxon>Neoptera</taxon>
        <taxon>Paraneoptera</taxon>
        <taxon>Hemiptera</taxon>
        <taxon>Heteroptera</taxon>
        <taxon>Panheteroptera</taxon>
        <taxon>Cimicomorpha</taxon>
        <taxon>Miridae</taxon>
        <taxon>Mirini</taxon>
        <taxon>Lygus</taxon>
    </lineage>
</organism>
<keyword evidence="1" id="KW-0812">Transmembrane</keyword>
<feature type="transmembrane region" description="Helical" evidence="1">
    <location>
        <begin position="59"/>
        <end position="81"/>
    </location>
</feature>
<keyword evidence="1" id="KW-0472">Membrane</keyword>
<dbReference type="EMBL" id="GDHC01009112">
    <property type="protein sequence ID" value="JAQ09517.1"/>
    <property type="molecule type" value="Transcribed_RNA"/>
</dbReference>
<evidence type="ECO:0000313" key="2">
    <source>
        <dbReference type="EMBL" id="JAQ09517.1"/>
    </source>
</evidence>
<evidence type="ECO:0000256" key="1">
    <source>
        <dbReference type="SAM" id="Phobius"/>
    </source>
</evidence>
<name>A0A146LS90_LYGHE</name>
<proteinExistence type="predicted"/>
<keyword evidence="1" id="KW-1133">Transmembrane helix</keyword>